<reference evidence="1 2" key="1">
    <citation type="journal article" date="2017" name="Front. Microbiol.">
        <title>New Insights into the Diversity of the Genus Faecalibacterium.</title>
        <authorList>
            <person name="Benevides L."/>
            <person name="Burman S."/>
            <person name="Martin R."/>
            <person name="Robert V."/>
            <person name="Thomas M."/>
            <person name="Miquel S."/>
            <person name="Chain F."/>
            <person name="Sokol H."/>
            <person name="Bermudez-Humaran L.G."/>
            <person name="Morrison M."/>
            <person name="Langella P."/>
            <person name="Azevedo V.A."/>
            <person name="Chatel J.M."/>
            <person name="Soares S."/>
        </authorList>
    </citation>
    <scope>NUCLEOTIDE SEQUENCE [LARGE SCALE GENOMIC DNA]</scope>
    <source>
        <strain evidence="1 2">CNCM I 4573</strain>
    </source>
</reference>
<evidence type="ECO:0000313" key="2">
    <source>
        <dbReference type="Proteomes" id="UP000220157"/>
    </source>
</evidence>
<dbReference type="Proteomes" id="UP000220157">
    <property type="component" value="Unassembled WGS sequence"/>
</dbReference>
<proteinExistence type="predicted"/>
<comment type="caution">
    <text evidence="1">The sequence shown here is derived from an EMBL/GenBank/DDBJ whole genome shotgun (WGS) entry which is preliminary data.</text>
</comment>
<dbReference type="EMBL" id="NMTW01000036">
    <property type="protein sequence ID" value="PDX75568.1"/>
    <property type="molecule type" value="Genomic_DNA"/>
</dbReference>
<organism evidence="1 2">
    <name type="scientific">Faecalibacterium prausnitzii</name>
    <dbReference type="NCBI Taxonomy" id="853"/>
    <lineage>
        <taxon>Bacteria</taxon>
        <taxon>Bacillati</taxon>
        <taxon>Bacillota</taxon>
        <taxon>Clostridia</taxon>
        <taxon>Eubacteriales</taxon>
        <taxon>Oscillospiraceae</taxon>
        <taxon>Faecalibacterium</taxon>
    </lineage>
</organism>
<protein>
    <submittedName>
        <fullName evidence="1">Uncharacterized protein</fullName>
    </submittedName>
</protein>
<accession>A0A2A7A9D6</accession>
<dbReference type="RefSeq" id="WP_097785556.1">
    <property type="nucleotide sequence ID" value="NZ_NMTW01000036.1"/>
</dbReference>
<dbReference type="AlphaFoldDB" id="A0A2A7A9D6"/>
<gene>
    <name evidence="1" type="ORF">CGS56_08630</name>
</gene>
<name>A0A2A7A9D6_9FIRM</name>
<evidence type="ECO:0000313" key="1">
    <source>
        <dbReference type="EMBL" id="PDX75568.1"/>
    </source>
</evidence>
<sequence length="512" mass="60111">MERLPDLLVLDFCEWLQQSILRKAKYDSIDMWDLLFDDKYANVLERKSEEYCEQRIRQSEDWSNTVVRDMLTAALRAFYGSDEFCEMCYRVRRYREQGSYRFMLEEFQKSFEQFRHSQSGILYDIRLYDYRRRLYPDDLINNLKFCFKESVQKDEDHDMNTSSFFQFMMEDEPIEVDFLKWLEEENIGKNVVEKVDLMPLEVFEEYVQQFCKDTGRSVVAKQKLVKRFKKSEPGNILSKLSQLLPYDSAYRKKNFRYVSQRYLADSDTYKCLVLPIKSDYPMFRKLVTEHWKDLNDLSADYLDIYYCFENYGASGYDLMRQLHYLPDKVHAKLPCIIIWKENMDQGLCISIDGLSAEDVYYLIREIVDLIIQGKSLKEIVEGANDMGNDRRNKDRPITNYNLSADSANNVNQTVVTCGGNVVSQSASKNEIDNFVKELNQAIDIVAKSELSEEQKKILTDIFEDAKKKDKQEEAKARFSTFIAFAGKTAAKLIDVFAGLATIATFFGLSQVY</sequence>